<gene>
    <name evidence="2" type="ORF">LX32DRAFT_256562</name>
</gene>
<name>A0AAD9M4L2_9PEZI</name>
<accession>A0AAD9M4L2</accession>
<organism evidence="2 3">
    <name type="scientific">Colletotrichum zoysiae</name>
    <dbReference type="NCBI Taxonomy" id="1216348"/>
    <lineage>
        <taxon>Eukaryota</taxon>
        <taxon>Fungi</taxon>
        <taxon>Dikarya</taxon>
        <taxon>Ascomycota</taxon>
        <taxon>Pezizomycotina</taxon>
        <taxon>Sordariomycetes</taxon>
        <taxon>Hypocreomycetidae</taxon>
        <taxon>Glomerellales</taxon>
        <taxon>Glomerellaceae</taxon>
        <taxon>Colletotrichum</taxon>
        <taxon>Colletotrichum graminicola species complex</taxon>
    </lineage>
</organism>
<feature type="compositionally biased region" description="Low complexity" evidence="1">
    <location>
        <begin position="116"/>
        <end position="129"/>
    </location>
</feature>
<reference evidence="2" key="1">
    <citation type="submission" date="2021-06" db="EMBL/GenBank/DDBJ databases">
        <title>Comparative genomics, transcriptomics and evolutionary studies reveal genomic signatures of adaptation to plant cell wall in hemibiotrophic fungi.</title>
        <authorList>
            <consortium name="DOE Joint Genome Institute"/>
            <person name="Baroncelli R."/>
            <person name="Diaz J.F."/>
            <person name="Benocci T."/>
            <person name="Peng M."/>
            <person name="Battaglia E."/>
            <person name="Haridas S."/>
            <person name="Andreopoulos W."/>
            <person name="Labutti K."/>
            <person name="Pangilinan J."/>
            <person name="Floch G.L."/>
            <person name="Makela M.R."/>
            <person name="Henrissat B."/>
            <person name="Grigoriev I.V."/>
            <person name="Crouch J.A."/>
            <person name="De Vries R.P."/>
            <person name="Sukno S.A."/>
            <person name="Thon M.R."/>
        </authorList>
    </citation>
    <scope>NUCLEOTIDE SEQUENCE</scope>
    <source>
        <strain evidence="2">MAFF235873</strain>
    </source>
</reference>
<comment type="caution">
    <text evidence="2">The sequence shown here is derived from an EMBL/GenBank/DDBJ whole genome shotgun (WGS) entry which is preliminary data.</text>
</comment>
<dbReference type="EMBL" id="MU842837">
    <property type="protein sequence ID" value="KAK2031707.1"/>
    <property type="molecule type" value="Genomic_DNA"/>
</dbReference>
<feature type="region of interest" description="Disordered" evidence="1">
    <location>
        <begin position="108"/>
        <end position="135"/>
    </location>
</feature>
<evidence type="ECO:0000313" key="2">
    <source>
        <dbReference type="EMBL" id="KAK2031707.1"/>
    </source>
</evidence>
<dbReference type="Proteomes" id="UP001232148">
    <property type="component" value="Unassembled WGS sequence"/>
</dbReference>
<dbReference type="AlphaFoldDB" id="A0AAD9M4L2"/>
<evidence type="ECO:0000313" key="3">
    <source>
        <dbReference type="Proteomes" id="UP001232148"/>
    </source>
</evidence>
<sequence>MDGSHSVRSVAPIQARPIRRPAKRVCVCVCARWRPISASCATPSLEPPCCFRICARPRPPGTRKLGMASVAPLLGGFGGPMECGERGGSQIKVGLWCVRRRGTHPLKFPGNSAVMPPTSTPTSNPIPQTGGRDVGTTICPYPGQA</sequence>
<proteinExistence type="predicted"/>
<evidence type="ECO:0000256" key="1">
    <source>
        <dbReference type="SAM" id="MobiDB-lite"/>
    </source>
</evidence>
<protein>
    <submittedName>
        <fullName evidence="2">Uncharacterized protein</fullName>
    </submittedName>
</protein>
<keyword evidence="3" id="KW-1185">Reference proteome</keyword>